<dbReference type="PROSITE" id="PS51105">
    <property type="entry name" value="PTS_EIIC_TYPE_3"/>
    <property type="match status" value="1"/>
</dbReference>
<feature type="transmembrane region" description="Helical" evidence="1">
    <location>
        <begin position="21"/>
        <end position="40"/>
    </location>
</feature>
<dbReference type="EMBL" id="AZGC01000030">
    <property type="protein sequence ID" value="KRL94657.1"/>
    <property type="molecule type" value="Genomic_DNA"/>
</dbReference>
<feature type="domain" description="PTS EIIC type-3" evidence="2">
    <location>
        <begin position="1"/>
        <end position="406"/>
    </location>
</feature>
<feature type="transmembrane region" description="Helical" evidence="1">
    <location>
        <begin position="178"/>
        <end position="196"/>
    </location>
</feature>
<dbReference type="STRING" id="417373.GCA_001570685_01394"/>
<proteinExistence type="predicted"/>
<dbReference type="PATRIC" id="fig|1423742.4.peg.1320"/>
<evidence type="ECO:0000313" key="3">
    <source>
        <dbReference type="EMBL" id="KRL94657.1"/>
    </source>
</evidence>
<feature type="transmembrane region" description="Helical" evidence="1">
    <location>
        <begin position="137"/>
        <end position="157"/>
    </location>
</feature>
<dbReference type="AlphaFoldDB" id="A0A0R1UN14"/>
<evidence type="ECO:0000313" key="4">
    <source>
        <dbReference type="Proteomes" id="UP000051084"/>
    </source>
</evidence>
<keyword evidence="1" id="KW-0472">Membrane</keyword>
<dbReference type="Proteomes" id="UP000051084">
    <property type="component" value="Unassembled WGS sequence"/>
</dbReference>
<evidence type="ECO:0000256" key="1">
    <source>
        <dbReference type="SAM" id="Phobius"/>
    </source>
</evidence>
<gene>
    <name evidence="3" type="ORF">FC21_GL001273</name>
</gene>
<feature type="transmembrane region" description="Helical" evidence="1">
    <location>
        <begin position="278"/>
        <end position="301"/>
    </location>
</feature>
<keyword evidence="4" id="KW-1185">Reference proteome</keyword>
<feature type="transmembrane region" description="Helical" evidence="1">
    <location>
        <begin position="105"/>
        <end position="125"/>
    </location>
</feature>
<dbReference type="InterPro" id="IPR004501">
    <property type="entry name" value="PTS_EIIC_3"/>
</dbReference>
<accession>A0A0R1UN14</accession>
<evidence type="ECO:0000259" key="2">
    <source>
        <dbReference type="PROSITE" id="PS51105"/>
    </source>
</evidence>
<dbReference type="GO" id="GO:0016020">
    <property type="term" value="C:membrane"/>
    <property type="evidence" value="ECO:0007669"/>
    <property type="project" value="InterPro"/>
</dbReference>
<sequence length="423" mass="47662">MIKWFQKSLKQWYQLPPIRNWYQTMIVLYPLSLFGTYFNILTKAWWSPNGYLYQVTNAQQWLSPQWSEHLGQLTNWLSQMLSGGIGVLGGVISAYFWARYFQRDVWLMVGGMTLISVGGLCQFKPTGAALQWPLAGLPYLLMWLLLAWGVSWLLARYGRIEDEATNYHEQIQQRVQASFWPLGIGIVVMLGFHLVIDTVSTIGGFEWWQAWIQNLLTESRHWGNDLGLVVLYAGLQWLGLADANNCLLMPNNQQWQANLVAALTHQSLPYPLTSAGIYNAYVALGGSGAWLALLIAISLVTPRIATQRILKWNLIPVLFNQPAPLMLGLPILFNPLWLGGMVVVSLMNFMITSGLIMLGWLATPVFTTPDLTPTMLNTLIMTNGDWRSWLVVVGLLILDVGLYLPLVRYAQSLGTSLELKSGK</sequence>
<dbReference type="InterPro" id="IPR051088">
    <property type="entry name" value="PTS_Sugar-EIIC/EIIB"/>
</dbReference>
<feature type="transmembrane region" description="Helical" evidence="1">
    <location>
        <begin position="386"/>
        <end position="406"/>
    </location>
</feature>
<dbReference type="OrthoDB" id="1651152at2"/>
<dbReference type="RefSeq" id="WP_056995588.1">
    <property type="nucleotide sequence ID" value="NZ_AZGC01000030.1"/>
</dbReference>
<organism evidence="3 4">
    <name type="scientific">Limosilactobacillus equigenerosi DSM 18793 = JCM 14505</name>
    <dbReference type="NCBI Taxonomy" id="1423742"/>
    <lineage>
        <taxon>Bacteria</taxon>
        <taxon>Bacillati</taxon>
        <taxon>Bacillota</taxon>
        <taxon>Bacilli</taxon>
        <taxon>Lactobacillales</taxon>
        <taxon>Lactobacillaceae</taxon>
        <taxon>Limosilactobacillus</taxon>
    </lineage>
</organism>
<feature type="transmembrane region" description="Helical" evidence="1">
    <location>
        <begin position="76"/>
        <end position="98"/>
    </location>
</feature>
<reference evidence="3 4" key="1">
    <citation type="journal article" date="2015" name="Genome Announc.">
        <title>Expanding the biotechnology potential of lactobacilli through comparative genomics of 213 strains and associated genera.</title>
        <authorList>
            <person name="Sun Z."/>
            <person name="Harris H.M."/>
            <person name="McCann A."/>
            <person name="Guo C."/>
            <person name="Argimon S."/>
            <person name="Zhang W."/>
            <person name="Yang X."/>
            <person name="Jeffery I.B."/>
            <person name="Cooney J.C."/>
            <person name="Kagawa T.F."/>
            <person name="Liu W."/>
            <person name="Song Y."/>
            <person name="Salvetti E."/>
            <person name="Wrobel A."/>
            <person name="Rasinkangas P."/>
            <person name="Parkhill J."/>
            <person name="Rea M.C."/>
            <person name="O'Sullivan O."/>
            <person name="Ritari J."/>
            <person name="Douillard F.P."/>
            <person name="Paul Ross R."/>
            <person name="Yang R."/>
            <person name="Briner A.E."/>
            <person name="Felis G.E."/>
            <person name="de Vos W.M."/>
            <person name="Barrangou R."/>
            <person name="Klaenhammer T.R."/>
            <person name="Caufield P.W."/>
            <person name="Cui Y."/>
            <person name="Zhang H."/>
            <person name="O'Toole P.W."/>
        </authorList>
    </citation>
    <scope>NUCLEOTIDE SEQUENCE [LARGE SCALE GENOMIC DNA]</scope>
    <source>
        <strain evidence="3 4">DSM 18793</strain>
    </source>
</reference>
<keyword evidence="1" id="KW-0812">Transmembrane</keyword>
<dbReference type="GO" id="GO:0009401">
    <property type="term" value="P:phosphoenolpyruvate-dependent sugar phosphotransferase system"/>
    <property type="evidence" value="ECO:0007669"/>
    <property type="project" value="InterPro"/>
</dbReference>
<keyword evidence="1" id="KW-1133">Transmembrane helix</keyword>
<protein>
    <submittedName>
        <fullName evidence="3">PTS system cellobiose-specific IIC component</fullName>
    </submittedName>
</protein>
<comment type="caution">
    <text evidence="3">The sequence shown here is derived from an EMBL/GenBank/DDBJ whole genome shotgun (WGS) entry which is preliminary data.</text>
</comment>
<dbReference type="GO" id="GO:0008982">
    <property type="term" value="F:protein-N(PI)-phosphohistidine-sugar phosphotransferase activity"/>
    <property type="evidence" value="ECO:0007669"/>
    <property type="project" value="InterPro"/>
</dbReference>
<dbReference type="PANTHER" id="PTHR33989:SF4">
    <property type="entry name" value="PTS SYSTEM N,N'-DIACETYLCHITOBIOSE-SPECIFIC EIIC COMPONENT"/>
    <property type="match status" value="1"/>
</dbReference>
<name>A0A0R1UN14_9LACO</name>
<dbReference type="PANTHER" id="PTHR33989">
    <property type="match status" value="1"/>
</dbReference>
<feature type="transmembrane region" description="Helical" evidence="1">
    <location>
        <begin position="336"/>
        <end position="366"/>
    </location>
</feature>